<reference evidence="2 3" key="1">
    <citation type="submission" date="2024-06" db="EMBL/GenBank/DDBJ databases">
        <title>A chromosome level genome sequence of Diviner's sage (Salvia divinorum).</title>
        <authorList>
            <person name="Ford S.A."/>
            <person name="Ro D.-K."/>
            <person name="Ness R.W."/>
            <person name="Phillips M.A."/>
        </authorList>
    </citation>
    <scope>NUCLEOTIDE SEQUENCE [LARGE SCALE GENOMIC DNA]</scope>
    <source>
        <strain evidence="2">SAF-2024a</strain>
        <tissue evidence="2">Leaf</tissue>
    </source>
</reference>
<dbReference type="AlphaFoldDB" id="A0ABD1INB9"/>
<protein>
    <submittedName>
        <fullName evidence="2">E3 ubiquitin-protein ligase mib1-like</fullName>
    </submittedName>
</protein>
<feature type="repeat" description="ANK" evidence="1">
    <location>
        <begin position="221"/>
        <end position="253"/>
    </location>
</feature>
<evidence type="ECO:0000313" key="2">
    <source>
        <dbReference type="EMBL" id="KAL1568721.1"/>
    </source>
</evidence>
<feature type="repeat" description="ANK" evidence="1">
    <location>
        <begin position="115"/>
        <end position="147"/>
    </location>
</feature>
<organism evidence="2 3">
    <name type="scientific">Salvia divinorum</name>
    <name type="common">Maria pastora</name>
    <name type="synonym">Diviner's sage</name>
    <dbReference type="NCBI Taxonomy" id="28513"/>
    <lineage>
        <taxon>Eukaryota</taxon>
        <taxon>Viridiplantae</taxon>
        <taxon>Streptophyta</taxon>
        <taxon>Embryophyta</taxon>
        <taxon>Tracheophyta</taxon>
        <taxon>Spermatophyta</taxon>
        <taxon>Magnoliopsida</taxon>
        <taxon>eudicotyledons</taxon>
        <taxon>Gunneridae</taxon>
        <taxon>Pentapetalae</taxon>
        <taxon>asterids</taxon>
        <taxon>lamiids</taxon>
        <taxon>Lamiales</taxon>
        <taxon>Lamiaceae</taxon>
        <taxon>Nepetoideae</taxon>
        <taxon>Mentheae</taxon>
        <taxon>Salviinae</taxon>
        <taxon>Salvia</taxon>
        <taxon>Salvia subgen. Calosphace</taxon>
    </lineage>
</organism>
<dbReference type="InterPro" id="IPR051616">
    <property type="entry name" value="Cul2-RING_E3_ligase_SR"/>
</dbReference>
<name>A0ABD1INB9_SALDI</name>
<keyword evidence="3" id="KW-1185">Reference proteome</keyword>
<dbReference type="SUPFAM" id="SSF48452">
    <property type="entry name" value="TPR-like"/>
    <property type="match status" value="1"/>
</dbReference>
<dbReference type="PROSITE" id="PS50297">
    <property type="entry name" value="ANK_REP_REGION"/>
    <property type="match status" value="4"/>
</dbReference>
<dbReference type="InterPro" id="IPR036770">
    <property type="entry name" value="Ankyrin_rpt-contain_sf"/>
</dbReference>
<evidence type="ECO:0000256" key="1">
    <source>
        <dbReference type="PROSITE-ProRule" id="PRU00023"/>
    </source>
</evidence>
<dbReference type="EMBL" id="JBEAFC010000001">
    <property type="protein sequence ID" value="KAL1568721.1"/>
    <property type="molecule type" value="Genomic_DNA"/>
</dbReference>
<comment type="caution">
    <text evidence="2">The sequence shown here is derived from an EMBL/GenBank/DDBJ whole genome shotgun (WGS) entry which is preliminary data.</text>
</comment>
<sequence length="450" mass="49927">MNSTSEIGAAIIEAGASGDLNQLKAIRKKVGDEWEFRKICNEYSDFSTGRTVLHHAAEIGHFEICKFLIKSVQVYINPLTYKRDTPLAEAVKGGHIKIVEFLIKQGADDSFPNTEGLTPLHYALLKDNKKLVELLLAEGAFVDADSLDGTPLQIAASRGNLDAIKSLLFCGADVGQPSVALFPNLFCAVVDTPLVCAVKARSFECLAVLLAAKANPNLYFSGLSPLGFAAKEGDTIFLKCLLQAKADPNLVQTDIYKPIEDAAMVHNRAAVEILFPVTERLAHYPNWTIDGIIEYIHSEEYKEMREEKLTKRLTELELGGKRDASHKNYYNGILKYKKASLLDPSNPRWISKQSLWEARLGSGSYALTDAQRWIRLKPDLNVPHHGGENADAANVIFKKFLMAGLAFLLDPCNEEIGYAFGVTLFDYFALLCQISSPLEILELQNPWCRF</sequence>
<dbReference type="PANTHER" id="PTHR46224">
    <property type="entry name" value="ANKYRIN REPEAT FAMILY PROTEIN"/>
    <property type="match status" value="1"/>
</dbReference>
<dbReference type="PRINTS" id="PR01415">
    <property type="entry name" value="ANKYRIN"/>
</dbReference>
<dbReference type="Pfam" id="PF12796">
    <property type="entry name" value="Ank_2"/>
    <property type="match status" value="2"/>
</dbReference>
<feature type="repeat" description="ANK" evidence="1">
    <location>
        <begin position="82"/>
        <end position="114"/>
    </location>
</feature>
<keyword evidence="1" id="KW-0040">ANK repeat</keyword>
<evidence type="ECO:0000313" key="3">
    <source>
        <dbReference type="Proteomes" id="UP001567538"/>
    </source>
</evidence>
<dbReference type="PROSITE" id="PS50088">
    <property type="entry name" value="ANK_REPEAT"/>
    <property type="match status" value="5"/>
</dbReference>
<dbReference type="Gene3D" id="1.25.40.20">
    <property type="entry name" value="Ankyrin repeat-containing domain"/>
    <property type="match status" value="2"/>
</dbReference>
<dbReference type="InterPro" id="IPR002110">
    <property type="entry name" value="Ankyrin_rpt"/>
</dbReference>
<dbReference type="SUPFAM" id="SSF48403">
    <property type="entry name" value="Ankyrin repeat"/>
    <property type="match status" value="1"/>
</dbReference>
<dbReference type="Proteomes" id="UP001567538">
    <property type="component" value="Unassembled WGS sequence"/>
</dbReference>
<gene>
    <name evidence="2" type="ORF">AAHA92_00298</name>
</gene>
<feature type="repeat" description="ANK" evidence="1">
    <location>
        <begin position="147"/>
        <end position="179"/>
    </location>
</feature>
<dbReference type="PANTHER" id="PTHR46224:SF67">
    <property type="entry name" value="HSP70-HSP90 ORGANIZING PROTEIN 3-LIKE"/>
    <property type="match status" value="1"/>
</dbReference>
<feature type="repeat" description="ANK" evidence="1">
    <location>
        <begin position="48"/>
        <end position="70"/>
    </location>
</feature>
<accession>A0ABD1INB9</accession>
<dbReference type="SMART" id="SM00248">
    <property type="entry name" value="ANK"/>
    <property type="match status" value="6"/>
</dbReference>
<proteinExistence type="predicted"/>
<dbReference type="InterPro" id="IPR011990">
    <property type="entry name" value="TPR-like_helical_dom_sf"/>
</dbReference>